<reference evidence="1 2" key="1">
    <citation type="submission" date="2018-06" db="EMBL/GenBank/DDBJ databases">
        <title>The Genome of Cuscuta australis (Dodder) Provides Insight into the Evolution of Plant Parasitism.</title>
        <authorList>
            <person name="Liu H."/>
        </authorList>
    </citation>
    <scope>NUCLEOTIDE SEQUENCE [LARGE SCALE GENOMIC DNA]</scope>
    <source>
        <strain evidence="2">cv. Yunnan</strain>
        <tissue evidence="1">Vines</tissue>
    </source>
</reference>
<evidence type="ECO:0000313" key="2">
    <source>
        <dbReference type="Proteomes" id="UP000249390"/>
    </source>
</evidence>
<accession>A0A328DBA8</accession>
<protein>
    <submittedName>
        <fullName evidence="1">Uncharacterized protein</fullName>
    </submittedName>
</protein>
<comment type="caution">
    <text evidence="1">The sequence shown here is derived from an EMBL/GenBank/DDBJ whole genome shotgun (WGS) entry which is preliminary data.</text>
</comment>
<proteinExistence type="predicted"/>
<dbReference type="AlphaFoldDB" id="A0A328DBA8"/>
<evidence type="ECO:0000313" key="1">
    <source>
        <dbReference type="EMBL" id="RAL43132.1"/>
    </source>
</evidence>
<organism evidence="1 2">
    <name type="scientific">Cuscuta australis</name>
    <dbReference type="NCBI Taxonomy" id="267555"/>
    <lineage>
        <taxon>Eukaryota</taxon>
        <taxon>Viridiplantae</taxon>
        <taxon>Streptophyta</taxon>
        <taxon>Embryophyta</taxon>
        <taxon>Tracheophyta</taxon>
        <taxon>Spermatophyta</taxon>
        <taxon>Magnoliopsida</taxon>
        <taxon>eudicotyledons</taxon>
        <taxon>Gunneridae</taxon>
        <taxon>Pentapetalae</taxon>
        <taxon>asterids</taxon>
        <taxon>lamiids</taxon>
        <taxon>Solanales</taxon>
        <taxon>Convolvulaceae</taxon>
        <taxon>Cuscuteae</taxon>
        <taxon>Cuscuta</taxon>
        <taxon>Cuscuta subgen. Grammica</taxon>
        <taxon>Cuscuta sect. Cleistogrammica</taxon>
    </lineage>
</organism>
<dbReference type="EMBL" id="NQVE01000161">
    <property type="protein sequence ID" value="RAL43132.1"/>
    <property type="molecule type" value="Genomic_DNA"/>
</dbReference>
<dbReference type="Proteomes" id="UP000249390">
    <property type="component" value="Unassembled WGS sequence"/>
</dbReference>
<keyword evidence="2" id="KW-1185">Reference proteome</keyword>
<gene>
    <name evidence="1" type="ORF">DM860_009914</name>
</gene>
<name>A0A328DBA8_9ASTE</name>
<sequence>MTLLRIGGGRHSLFSSPFSSPSSCCNSPLAWSFLRHCAPEIHITKLSYTVFTVSPLHFSAARKKKKKKEKQEKHEFKGLRKLDICRLRLRVAGKRNLFVM</sequence>